<sequence length="280" mass="31671">MMKPLMNEISWVGSSYPYIDQPDLSSINHITVGRYGGNSLSGANKNEDGCLVWAGEKEDWEFAVILDAHYSAESAELVVEELVTQKESLLETIKLPAPACFIELESRLASLFRSSEFRSKCQMIKGETACLIAFRKENYVWWLSIGDCVLYLFHPELSDFKQYQLNQRNFYEWIGKVNTFEQPLPCYSTGVRELRKGKTVLLLATDGMIECPNSGFEDAKKVHEVFADAANVEDGVLRLLQSVEAHHGRDSATLISWTIHNTKEGSEPSDGRVPHELRKE</sequence>
<proteinExistence type="predicted"/>
<dbReference type="Gene3D" id="3.60.40.10">
    <property type="entry name" value="PPM-type phosphatase domain"/>
    <property type="match status" value="1"/>
</dbReference>
<evidence type="ECO:0000313" key="1">
    <source>
        <dbReference type="EMBL" id="MDN4074318.1"/>
    </source>
</evidence>
<reference evidence="1" key="1">
    <citation type="submission" date="2023-06" db="EMBL/GenBank/DDBJ databases">
        <title>Draft Genome Sequences of Representative Paenibacillus Polymyxa, Bacillus cereus, Fictibacillus sp., and Brevibacillus agri Strains Isolated from Amazonian Dark Earth.</title>
        <authorList>
            <person name="Pellegrinetti T.A."/>
            <person name="Cunha I.C.M."/>
            <person name="Chaves M.G."/>
            <person name="Freitas A.S."/>
            <person name="Silva A.V.R."/>
            <person name="Tsai S.M."/>
            <person name="Mendes L.W."/>
        </authorList>
    </citation>
    <scope>NUCLEOTIDE SEQUENCE</scope>
    <source>
        <strain evidence="1">CENA-BCM004</strain>
    </source>
</reference>
<name>A0ABT8E8S4_9BACL</name>
<keyword evidence="2" id="KW-1185">Reference proteome</keyword>
<dbReference type="EMBL" id="JAUHLN010000002">
    <property type="protein sequence ID" value="MDN4074318.1"/>
    <property type="molecule type" value="Genomic_DNA"/>
</dbReference>
<dbReference type="InterPro" id="IPR036457">
    <property type="entry name" value="PPM-type-like_dom_sf"/>
</dbReference>
<evidence type="ECO:0000313" key="2">
    <source>
        <dbReference type="Proteomes" id="UP001168694"/>
    </source>
</evidence>
<dbReference type="Proteomes" id="UP001168694">
    <property type="component" value="Unassembled WGS sequence"/>
</dbReference>
<protein>
    <submittedName>
        <fullName evidence="1">Protein phosphatase 2C domain-containing protein</fullName>
    </submittedName>
</protein>
<comment type="caution">
    <text evidence="1">The sequence shown here is derived from an EMBL/GenBank/DDBJ whole genome shotgun (WGS) entry which is preliminary data.</text>
</comment>
<accession>A0ABT8E8S4</accession>
<organism evidence="1 2">
    <name type="scientific">Fictibacillus terranigra</name>
    <dbReference type="NCBI Taxonomy" id="3058424"/>
    <lineage>
        <taxon>Bacteria</taxon>
        <taxon>Bacillati</taxon>
        <taxon>Bacillota</taxon>
        <taxon>Bacilli</taxon>
        <taxon>Bacillales</taxon>
        <taxon>Fictibacillaceae</taxon>
        <taxon>Fictibacillus</taxon>
    </lineage>
</organism>
<dbReference type="RefSeq" id="WP_290400383.1">
    <property type="nucleotide sequence ID" value="NZ_JAUHLN010000002.1"/>
</dbReference>
<gene>
    <name evidence="1" type="ORF">QYF49_15105</name>
</gene>
<dbReference type="SUPFAM" id="SSF81606">
    <property type="entry name" value="PP2C-like"/>
    <property type="match status" value="1"/>
</dbReference>